<dbReference type="AlphaFoldDB" id="A0A918MI72"/>
<keyword evidence="5" id="KW-1185">Reference proteome</keyword>
<dbReference type="PROSITE" id="PS52016">
    <property type="entry name" value="TONB_DEPENDENT_REC_3"/>
    <property type="match status" value="1"/>
</dbReference>
<keyword evidence="1 2" id="KW-0472">Membrane</keyword>
<keyword evidence="2" id="KW-1133">Transmembrane helix</keyword>
<dbReference type="Gene3D" id="2.170.130.10">
    <property type="entry name" value="TonB-dependent receptor, plug domain"/>
    <property type="match status" value="2"/>
</dbReference>
<dbReference type="InterPro" id="IPR039426">
    <property type="entry name" value="TonB-dep_rcpt-like"/>
</dbReference>
<evidence type="ECO:0000313" key="4">
    <source>
        <dbReference type="EMBL" id="GGW28367.1"/>
    </source>
</evidence>
<name>A0A918MI72_9FLAO</name>
<feature type="transmembrane region" description="Helical" evidence="2">
    <location>
        <begin position="38"/>
        <end position="60"/>
    </location>
</feature>
<protein>
    <recommendedName>
        <fullName evidence="3">Peptidase M56 domain-containing protein</fullName>
    </recommendedName>
</protein>
<reference evidence="4" key="1">
    <citation type="journal article" date="2014" name="Int. J. Syst. Evol. Microbiol.">
        <title>Complete genome sequence of Corynebacterium casei LMG S-19264T (=DSM 44701T), isolated from a smear-ripened cheese.</title>
        <authorList>
            <consortium name="US DOE Joint Genome Institute (JGI-PGF)"/>
            <person name="Walter F."/>
            <person name="Albersmeier A."/>
            <person name="Kalinowski J."/>
            <person name="Ruckert C."/>
        </authorList>
    </citation>
    <scope>NUCLEOTIDE SEQUENCE</scope>
    <source>
        <strain evidence="4">KCTC 12113</strain>
    </source>
</reference>
<keyword evidence="1 2" id="KW-0812">Transmembrane</keyword>
<keyword evidence="1" id="KW-1134">Transmembrane beta strand</keyword>
<evidence type="ECO:0000313" key="5">
    <source>
        <dbReference type="Proteomes" id="UP000634668"/>
    </source>
</evidence>
<comment type="subcellular location">
    <subcellularLocation>
        <location evidence="1">Cell outer membrane</location>
        <topology evidence="1">Multi-pass membrane protein</topology>
    </subcellularLocation>
</comment>
<reference evidence="4" key="2">
    <citation type="submission" date="2020-09" db="EMBL/GenBank/DDBJ databases">
        <authorList>
            <person name="Sun Q."/>
            <person name="Kim S."/>
        </authorList>
    </citation>
    <scope>NUCLEOTIDE SEQUENCE</scope>
    <source>
        <strain evidence="4">KCTC 12113</strain>
    </source>
</reference>
<feature type="transmembrane region" description="Helical" evidence="2">
    <location>
        <begin position="6"/>
        <end position="26"/>
    </location>
</feature>
<evidence type="ECO:0000256" key="2">
    <source>
        <dbReference type="SAM" id="Phobius"/>
    </source>
</evidence>
<gene>
    <name evidence="4" type="ORF">GCM10007383_12110</name>
</gene>
<dbReference type="Pfam" id="PF05569">
    <property type="entry name" value="Peptidase_M56"/>
    <property type="match status" value="1"/>
</dbReference>
<evidence type="ECO:0000256" key="1">
    <source>
        <dbReference type="PROSITE-ProRule" id="PRU01360"/>
    </source>
</evidence>
<accession>A0A918MI72</accession>
<keyword evidence="1" id="KW-0813">Transport</keyword>
<dbReference type="PANTHER" id="PTHR34978">
    <property type="entry name" value="POSSIBLE SENSOR-TRANSDUCER PROTEIN BLAR"/>
    <property type="match status" value="1"/>
</dbReference>
<dbReference type="EMBL" id="BMWP01000006">
    <property type="protein sequence ID" value="GGW28367.1"/>
    <property type="molecule type" value="Genomic_DNA"/>
</dbReference>
<organism evidence="4 5">
    <name type="scientific">Arenibacter certesii</name>
    <dbReference type="NCBI Taxonomy" id="228955"/>
    <lineage>
        <taxon>Bacteria</taxon>
        <taxon>Pseudomonadati</taxon>
        <taxon>Bacteroidota</taxon>
        <taxon>Flavobacteriia</taxon>
        <taxon>Flavobacteriales</taxon>
        <taxon>Flavobacteriaceae</taxon>
        <taxon>Arenibacter</taxon>
    </lineage>
</organism>
<evidence type="ECO:0000259" key="3">
    <source>
        <dbReference type="Pfam" id="PF05569"/>
    </source>
</evidence>
<proteinExistence type="inferred from homology"/>
<keyword evidence="1" id="KW-0998">Cell outer membrane</keyword>
<feature type="transmembrane region" description="Helical" evidence="2">
    <location>
        <begin position="263"/>
        <end position="280"/>
    </location>
</feature>
<feature type="domain" description="Peptidase M56" evidence="3">
    <location>
        <begin position="152"/>
        <end position="253"/>
    </location>
</feature>
<dbReference type="InterPro" id="IPR008756">
    <property type="entry name" value="Peptidase_M56"/>
</dbReference>
<dbReference type="Proteomes" id="UP000634668">
    <property type="component" value="Unassembled WGS sequence"/>
</dbReference>
<dbReference type="InterPro" id="IPR052173">
    <property type="entry name" value="Beta-lactam_resp_regulator"/>
</dbReference>
<comment type="similarity">
    <text evidence="1">Belongs to the TonB-dependent receptor family.</text>
</comment>
<dbReference type="SUPFAM" id="SSF56935">
    <property type="entry name" value="Porins"/>
    <property type="match status" value="1"/>
</dbReference>
<dbReference type="PANTHER" id="PTHR34978:SF3">
    <property type="entry name" value="SLR0241 PROTEIN"/>
    <property type="match status" value="1"/>
</dbReference>
<dbReference type="InterPro" id="IPR037066">
    <property type="entry name" value="Plug_dom_sf"/>
</dbReference>
<dbReference type="GO" id="GO:0009279">
    <property type="term" value="C:cell outer membrane"/>
    <property type="evidence" value="ECO:0007669"/>
    <property type="project" value="UniProtKB-SubCell"/>
</dbReference>
<dbReference type="CDD" id="cd07341">
    <property type="entry name" value="M56_BlaR1_MecR1_like"/>
    <property type="match status" value="1"/>
</dbReference>
<sequence>MEDFMLYLLKSSGILAFFWCCFKRFLEKETFFEWHRIFLISGIFIALLFPLWTLTELILVDPLPYALTETQTSEAIMLPDATTDWWTVITTIYAIGAMLFLTRLGIQLISLNKLIRKGTAFKTDGLTIVETKENTSPFSFFNLIVYNPSMHQPQELKTIIAHEKIHCLQRHSVDILLIHLLSALQWMNPFVWLYKKTLSLNLEYLADNAATKNMSSPKEYQYLLLKQAGVGSPYSSIINPFFTSLIKKRIVMLNKNKSKKIRAWKFSLAVPFLAFFLVAFNTKTVTQVNPNSVQKYSGLESEKAPSSKIKFTINKNRTKKDLERISNTIKKDYNIDLRFTDISRNADGILTAINSSYNDDTGSSSSSSSDKDGIQPFNFSMEIDDEGNMISLGYEISVKKPKINEQRSEQSNLPIKVKLLNGSLTQDSTLTAPIYIVDGSEVSAYFKATDIDPSEIHSINVLKGSTATHKYGDKAKNGVIMITTKSHQALQSPAISTKKENNGATNQTTINTPLYIVDGVEKEADFNIDNIPASSIKSINVTKGAEAIEKFGEKGKNGVIEITTRKE</sequence>
<feature type="transmembrane region" description="Helical" evidence="2">
    <location>
        <begin position="85"/>
        <end position="106"/>
    </location>
</feature>
<comment type="caution">
    <text evidence="4">The sequence shown here is derived from an EMBL/GenBank/DDBJ whole genome shotgun (WGS) entry which is preliminary data.</text>
</comment>